<keyword evidence="6" id="KW-0479">Metal-binding</keyword>
<dbReference type="GO" id="GO:0016740">
    <property type="term" value="F:transferase activity"/>
    <property type="evidence" value="ECO:0007669"/>
    <property type="project" value="UniProtKB-KW"/>
</dbReference>
<dbReference type="OrthoDB" id="9815896at2"/>
<organism evidence="11 12">
    <name type="scientific">Salicibibacter kimchii</name>
    <dbReference type="NCBI Taxonomy" id="2099786"/>
    <lineage>
        <taxon>Bacteria</taxon>
        <taxon>Bacillati</taxon>
        <taxon>Bacillota</taxon>
        <taxon>Bacilli</taxon>
        <taxon>Bacillales</taxon>
        <taxon>Bacillaceae</taxon>
        <taxon>Salicibibacter</taxon>
    </lineage>
</organism>
<dbReference type="GO" id="GO:0005737">
    <property type="term" value="C:cytoplasm"/>
    <property type="evidence" value="ECO:0007669"/>
    <property type="project" value="UniProtKB-SubCell"/>
</dbReference>
<dbReference type="KEGG" id="rue:DT065_16340"/>
<keyword evidence="8" id="KW-0067">ATP-binding</keyword>
<gene>
    <name evidence="11" type="ORF">DT065_16340</name>
</gene>
<dbReference type="EMBL" id="CP031092">
    <property type="protein sequence ID" value="AXF57396.1"/>
    <property type="molecule type" value="Genomic_DNA"/>
</dbReference>
<evidence type="ECO:0000256" key="1">
    <source>
        <dbReference type="ARBA" id="ARBA00004496"/>
    </source>
</evidence>
<dbReference type="PANTHER" id="PTHR33540">
    <property type="entry name" value="TRNA THREONYLCARBAMOYLADENOSINE BIOSYNTHESIS PROTEIN TSAE"/>
    <property type="match status" value="1"/>
</dbReference>
<evidence type="ECO:0000256" key="7">
    <source>
        <dbReference type="ARBA" id="ARBA00022741"/>
    </source>
</evidence>
<accession>A0A345C2G5</accession>
<evidence type="ECO:0000256" key="10">
    <source>
        <dbReference type="ARBA" id="ARBA00032441"/>
    </source>
</evidence>
<evidence type="ECO:0000256" key="5">
    <source>
        <dbReference type="ARBA" id="ARBA00022694"/>
    </source>
</evidence>
<dbReference type="AlphaFoldDB" id="A0A345C2G5"/>
<dbReference type="SUPFAM" id="SSF52540">
    <property type="entry name" value="P-loop containing nucleoside triphosphate hydrolases"/>
    <property type="match status" value="1"/>
</dbReference>
<dbReference type="Gene3D" id="3.40.50.300">
    <property type="entry name" value="P-loop containing nucleotide triphosphate hydrolases"/>
    <property type="match status" value="1"/>
</dbReference>
<evidence type="ECO:0000256" key="2">
    <source>
        <dbReference type="ARBA" id="ARBA00007599"/>
    </source>
</evidence>
<keyword evidence="4" id="KW-0963">Cytoplasm</keyword>
<dbReference type="PANTHER" id="PTHR33540:SF2">
    <property type="entry name" value="TRNA THREONYLCARBAMOYLADENOSINE BIOSYNTHESIS PROTEIN TSAE"/>
    <property type="match status" value="1"/>
</dbReference>
<evidence type="ECO:0000256" key="4">
    <source>
        <dbReference type="ARBA" id="ARBA00022490"/>
    </source>
</evidence>
<keyword evidence="9" id="KW-0460">Magnesium</keyword>
<dbReference type="GO" id="GO:0005524">
    <property type="term" value="F:ATP binding"/>
    <property type="evidence" value="ECO:0007669"/>
    <property type="project" value="UniProtKB-KW"/>
</dbReference>
<dbReference type="InterPro" id="IPR027417">
    <property type="entry name" value="P-loop_NTPase"/>
</dbReference>
<keyword evidence="11" id="KW-0808">Transferase</keyword>
<proteinExistence type="inferred from homology"/>
<keyword evidence="5" id="KW-0819">tRNA processing</keyword>
<comment type="subcellular location">
    <subcellularLocation>
        <location evidence="1">Cytoplasm</location>
    </subcellularLocation>
</comment>
<protein>
    <recommendedName>
        <fullName evidence="3">tRNA threonylcarbamoyladenosine biosynthesis protein TsaE</fullName>
    </recommendedName>
    <alternativeName>
        <fullName evidence="10">t(6)A37 threonylcarbamoyladenosine biosynthesis protein TsaE</fullName>
    </alternativeName>
</protein>
<dbReference type="RefSeq" id="WP_114375184.1">
    <property type="nucleotide sequence ID" value="NZ_CP031092.1"/>
</dbReference>
<sequence length="153" mass="17268">MFQVQFVSCSTEETMRIAERFGQEAGAGDLFALDGDLGAGKTHFSKGLAKGLGIKAMVNSPTFTILKVYNGRLPFYHIDAYRLDENEEEELGLDEYMDGGGVTVVEWAGNIQTQLPNRRVTITFKRTNEQERELIVCTDSPRFEQIFKEFTDL</sequence>
<dbReference type="Pfam" id="PF02367">
    <property type="entry name" value="TsaE"/>
    <property type="match status" value="1"/>
</dbReference>
<comment type="similarity">
    <text evidence="2">Belongs to the TsaE family.</text>
</comment>
<evidence type="ECO:0000256" key="3">
    <source>
        <dbReference type="ARBA" id="ARBA00019010"/>
    </source>
</evidence>
<dbReference type="NCBIfam" id="TIGR00150">
    <property type="entry name" value="T6A_YjeE"/>
    <property type="match status" value="1"/>
</dbReference>
<evidence type="ECO:0000256" key="6">
    <source>
        <dbReference type="ARBA" id="ARBA00022723"/>
    </source>
</evidence>
<evidence type="ECO:0000313" key="11">
    <source>
        <dbReference type="EMBL" id="AXF57396.1"/>
    </source>
</evidence>
<evidence type="ECO:0000313" key="12">
    <source>
        <dbReference type="Proteomes" id="UP000252100"/>
    </source>
</evidence>
<dbReference type="GO" id="GO:0002949">
    <property type="term" value="P:tRNA threonylcarbamoyladenosine modification"/>
    <property type="evidence" value="ECO:0007669"/>
    <property type="project" value="InterPro"/>
</dbReference>
<dbReference type="Proteomes" id="UP000252100">
    <property type="component" value="Chromosome"/>
</dbReference>
<keyword evidence="12" id="KW-1185">Reference proteome</keyword>
<evidence type="ECO:0000256" key="8">
    <source>
        <dbReference type="ARBA" id="ARBA00022840"/>
    </source>
</evidence>
<keyword evidence="7" id="KW-0547">Nucleotide-binding</keyword>
<dbReference type="InterPro" id="IPR003442">
    <property type="entry name" value="T6A_TsaE"/>
</dbReference>
<name>A0A345C2G5_9BACI</name>
<dbReference type="GO" id="GO:0046872">
    <property type="term" value="F:metal ion binding"/>
    <property type="evidence" value="ECO:0007669"/>
    <property type="project" value="UniProtKB-KW"/>
</dbReference>
<evidence type="ECO:0000256" key="9">
    <source>
        <dbReference type="ARBA" id="ARBA00022842"/>
    </source>
</evidence>
<reference evidence="11 12" key="1">
    <citation type="journal article" date="2018" name="J. Microbiol.">
        <title>Salicibibacter kimchii gen. nov., sp. nov., a moderately halophilic and alkalitolerant bacterium in the family Bacillaceae, isolated from kimchi.</title>
        <authorList>
            <person name="Jang J.Y."/>
            <person name="Oh Y.J."/>
            <person name="Lim S.K."/>
            <person name="Park H.K."/>
            <person name="Lee C."/>
            <person name="Kim J.Y."/>
            <person name="Lee M.A."/>
            <person name="Choi H.J."/>
        </authorList>
    </citation>
    <scope>NUCLEOTIDE SEQUENCE [LARGE SCALE GENOMIC DNA]</scope>
    <source>
        <strain evidence="11 12">NKC1-1</strain>
    </source>
</reference>